<evidence type="ECO:0000259" key="1">
    <source>
        <dbReference type="Pfam" id="PF05699"/>
    </source>
</evidence>
<organism evidence="2 3">
    <name type="scientific">Amphibalanus amphitrite</name>
    <name type="common">Striped barnacle</name>
    <name type="synonym">Balanus amphitrite</name>
    <dbReference type="NCBI Taxonomy" id="1232801"/>
    <lineage>
        <taxon>Eukaryota</taxon>
        <taxon>Metazoa</taxon>
        <taxon>Ecdysozoa</taxon>
        <taxon>Arthropoda</taxon>
        <taxon>Crustacea</taxon>
        <taxon>Multicrustacea</taxon>
        <taxon>Cirripedia</taxon>
        <taxon>Thoracica</taxon>
        <taxon>Thoracicalcarea</taxon>
        <taxon>Balanomorpha</taxon>
        <taxon>Balanoidea</taxon>
        <taxon>Balanidae</taxon>
        <taxon>Amphibalaninae</taxon>
        <taxon>Amphibalanus</taxon>
    </lineage>
</organism>
<dbReference type="Proteomes" id="UP000440578">
    <property type="component" value="Unassembled WGS sequence"/>
</dbReference>
<evidence type="ECO:0000313" key="3">
    <source>
        <dbReference type="Proteomes" id="UP000440578"/>
    </source>
</evidence>
<dbReference type="InterPro" id="IPR052958">
    <property type="entry name" value="IFN-induced_PKR_regulator"/>
</dbReference>
<dbReference type="AlphaFoldDB" id="A0A6A4VY92"/>
<dbReference type="SUPFAM" id="SSF53098">
    <property type="entry name" value="Ribonuclease H-like"/>
    <property type="match status" value="1"/>
</dbReference>
<name>A0A6A4VY92_AMPAM</name>
<comment type="caution">
    <text evidence="2">The sequence shown here is derived from an EMBL/GenBank/DDBJ whole genome shotgun (WGS) entry which is preliminary data.</text>
</comment>
<protein>
    <submittedName>
        <fullName evidence="2">Repressor of the inhibitor of the protein kinase</fullName>
    </submittedName>
</protein>
<accession>A0A6A4VY92</accession>
<gene>
    <name evidence="2" type="primary">THAP12_27</name>
    <name evidence="2" type="ORF">FJT64_003595</name>
</gene>
<dbReference type="GO" id="GO:0046983">
    <property type="term" value="F:protein dimerization activity"/>
    <property type="evidence" value="ECO:0007669"/>
    <property type="project" value="InterPro"/>
</dbReference>
<proteinExistence type="predicted"/>
<feature type="domain" description="HAT C-terminal dimerisation" evidence="1">
    <location>
        <begin position="149"/>
        <end position="201"/>
    </location>
</feature>
<dbReference type="InterPro" id="IPR008906">
    <property type="entry name" value="HATC_C_dom"/>
</dbReference>
<dbReference type="InterPro" id="IPR012337">
    <property type="entry name" value="RNaseH-like_sf"/>
</dbReference>
<dbReference type="PANTHER" id="PTHR46289:SF14">
    <property type="entry name" value="DUF4371 DOMAIN-CONTAINING PROTEIN"/>
    <property type="match status" value="1"/>
</dbReference>
<evidence type="ECO:0000313" key="2">
    <source>
        <dbReference type="EMBL" id="KAF0299145.1"/>
    </source>
</evidence>
<dbReference type="PANTHER" id="PTHR46289">
    <property type="entry name" value="52 KDA REPRESSOR OF THE INHIBITOR OF THE PROTEIN KINASE-LIKE PROTEIN-RELATED"/>
    <property type="match status" value="1"/>
</dbReference>
<sequence length="248" mass="27875">MVETTKRDYVLREGFQPVFETATELSDALDAEVAMPRTCKKQTQRANAPAENAEEHYLRNIFLPVVDAVISELTRRFPDSYPGKDLLMIPSRLGDVTTVLNAAKTYEADLPSPTCLGPELTSWRARWAEVEASERPSSALEALNRCSCSIHPNIYALLKLLCTLPLTSCAAERSFSALKRVKTAGRSTMGEDRLEGLLLLEMHKSIHVDAASVVKKYLKKRETHAVARRKCSAEEKFEIFKFLDKNDR</sequence>
<reference evidence="2 3" key="1">
    <citation type="submission" date="2019-07" db="EMBL/GenBank/DDBJ databases">
        <title>Draft genome assembly of a fouling barnacle, Amphibalanus amphitrite (Darwin, 1854): The first reference genome for Thecostraca.</title>
        <authorList>
            <person name="Kim W."/>
        </authorList>
    </citation>
    <scope>NUCLEOTIDE SEQUENCE [LARGE SCALE GENOMIC DNA]</scope>
    <source>
        <strain evidence="2">SNU_AA5</strain>
        <tissue evidence="2">Soma without cirri and trophi</tissue>
    </source>
</reference>
<dbReference type="Pfam" id="PF05699">
    <property type="entry name" value="Dimer_Tnp_hAT"/>
    <property type="match status" value="1"/>
</dbReference>
<dbReference type="OrthoDB" id="6604085at2759"/>
<dbReference type="EMBL" id="VIIS01001392">
    <property type="protein sequence ID" value="KAF0299145.1"/>
    <property type="molecule type" value="Genomic_DNA"/>
</dbReference>
<keyword evidence="3" id="KW-1185">Reference proteome</keyword>